<reference evidence="2 3" key="1">
    <citation type="submission" date="2020-04" db="EMBL/GenBank/DDBJ databases">
        <authorList>
            <person name="Alioto T."/>
            <person name="Alioto T."/>
            <person name="Gomez Garrido J."/>
        </authorList>
    </citation>
    <scope>NUCLEOTIDE SEQUENCE [LARGE SCALE GENOMIC DNA]</scope>
</reference>
<dbReference type="InterPro" id="IPR000210">
    <property type="entry name" value="BTB/POZ_dom"/>
</dbReference>
<name>A0A8S1DWU9_9INSE</name>
<accession>A0A8S1DWU9</accession>
<dbReference type="InterPro" id="IPR011705">
    <property type="entry name" value="BACK"/>
</dbReference>
<sequence>MALQTDSVPGTSQGLDLPPKVTLVFDGDDSLDEEPAFLMEISSFFETMFRSDLYDGSRTTIDLKKFNGAAVRLILETLRRGKNAGTTIRDSVVQIMSPEIFQDLKMLLIKADLEELTMFCKFESIDQFHAFKTLAEQLENKALKMSWLRKVCGIFPKYRKTKHFKNLSFDDLRLVMENQYLDYPNETQILRGVLGWINKDMERKEKHFIRALSLINWTKVFPNQIKFLLSKSEIVKKSDKLKRTIAKFSLSKKMIPSINAENNANGMRVGEKYPIVPVGRKKNSIAFIIQIDFFYLDVHYVGAFLYDYATLQIKDFVYASKEDITFEMEFDIYDFKWYLFGRNVKGDALLPHPCQVKTRQMLGSAEWTTIGGFGPVYRHHVQGKTKEELAEMPFSEAYRAERPSGPRYFGFFMDRREPNSGIKTAEELANDEDESNQDVPINVQRSGRHFYVFSVGCDVFDTGENSSEVLWPKDDCDSSHVEFPFIYSACTSPHVTVTSFNIENKQVTTMPSVFLADKYKTNVIGVEFINEYTNITMTQPKIEVDNPILHMFNHEDGIYIVQSFNELGKPRYKLKQIVSASTKNINSTTTDLGDLDLQIKEKLSSHFNDSDGKTLNIKSHKKFKLVNSAWVV</sequence>
<dbReference type="Gene3D" id="1.25.40.420">
    <property type="match status" value="1"/>
</dbReference>
<proteinExistence type="predicted"/>
<comment type="caution">
    <text evidence="2">The sequence shown here is derived from an EMBL/GenBank/DDBJ whole genome shotgun (WGS) entry which is preliminary data.</text>
</comment>
<evidence type="ECO:0000259" key="1">
    <source>
        <dbReference type="PROSITE" id="PS50097"/>
    </source>
</evidence>
<organism evidence="2 3">
    <name type="scientific">Cloeon dipterum</name>
    <dbReference type="NCBI Taxonomy" id="197152"/>
    <lineage>
        <taxon>Eukaryota</taxon>
        <taxon>Metazoa</taxon>
        <taxon>Ecdysozoa</taxon>
        <taxon>Arthropoda</taxon>
        <taxon>Hexapoda</taxon>
        <taxon>Insecta</taxon>
        <taxon>Pterygota</taxon>
        <taxon>Palaeoptera</taxon>
        <taxon>Ephemeroptera</taxon>
        <taxon>Pisciforma</taxon>
        <taxon>Baetidae</taxon>
        <taxon>Cloeon</taxon>
    </lineage>
</organism>
<dbReference type="Proteomes" id="UP000494165">
    <property type="component" value="Unassembled WGS sequence"/>
</dbReference>
<protein>
    <recommendedName>
        <fullName evidence="1">BTB domain-containing protein</fullName>
    </recommendedName>
</protein>
<dbReference type="PROSITE" id="PS50097">
    <property type="entry name" value="BTB"/>
    <property type="match status" value="1"/>
</dbReference>
<dbReference type="AlphaFoldDB" id="A0A8S1DWU9"/>
<evidence type="ECO:0000313" key="2">
    <source>
        <dbReference type="EMBL" id="CAB3385187.1"/>
    </source>
</evidence>
<dbReference type="Pfam" id="PF07707">
    <property type="entry name" value="BACK"/>
    <property type="match status" value="1"/>
</dbReference>
<evidence type="ECO:0000313" key="3">
    <source>
        <dbReference type="Proteomes" id="UP000494165"/>
    </source>
</evidence>
<feature type="domain" description="BTB" evidence="1">
    <location>
        <begin position="19"/>
        <end position="82"/>
    </location>
</feature>
<dbReference type="EMBL" id="CADEPI010000398">
    <property type="protein sequence ID" value="CAB3385187.1"/>
    <property type="molecule type" value="Genomic_DNA"/>
</dbReference>
<gene>
    <name evidence="2" type="ORF">CLODIP_2_CD12076</name>
</gene>
<keyword evidence="3" id="KW-1185">Reference proteome</keyword>